<comment type="similarity">
    <text evidence="1">Belongs to the UPF0246 family.</text>
</comment>
<evidence type="ECO:0000313" key="2">
    <source>
        <dbReference type="EMBL" id="QLB49950.1"/>
    </source>
</evidence>
<dbReference type="EMBL" id="CP040798">
    <property type="protein sequence ID" value="QLB49950.1"/>
    <property type="molecule type" value="Genomic_DNA"/>
</dbReference>
<dbReference type="HAMAP" id="MF_00652">
    <property type="entry name" value="UPF0246"/>
    <property type="match status" value="1"/>
</dbReference>
<protein>
    <recommendedName>
        <fullName evidence="1">UPF0246 protein FDP16_05045</fullName>
    </recommendedName>
</protein>
<organism evidence="2 3">
    <name type="scientific">Streptococcus sanguinis</name>
    <dbReference type="NCBI Taxonomy" id="1305"/>
    <lineage>
        <taxon>Bacteria</taxon>
        <taxon>Bacillati</taxon>
        <taxon>Bacillota</taxon>
        <taxon>Bacilli</taxon>
        <taxon>Lactobacillales</taxon>
        <taxon>Streptococcaceae</taxon>
        <taxon>Streptococcus</taxon>
    </lineage>
</organism>
<dbReference type="GO" id="GO:0033194">
    <property type="term" value="P:response to hydroperoxide"/>
    <property type="evidence" value="ECO:0007669"/>
    <property type="project" value="TreeGrafter"/>
</dbReference>
<sequence>MKEGNYEILIPTAKELNLSAPSAIPNPPSAQTQAVLDELAAMSVADLASFYKISLERAEIEWQAIQALREGTAQHAPALYLFDGLMYRHIKRQDYTEEESQYIEKHLAITSALYGVIPALEPIAPHRLDFMMPLKLDGKSLKAFWKEAYDKALAEDEVIFSLLSSEFETVFSKEIRQRMISFKFLEDRDGKLKVHSTISKKARGEFLTTLIINQVTEVEQMKKLSFAGFAYRPDLSNDQELVYVKEV</sequence>
<dbReference type="Pfam" id="PF03883">
    <property type="entry name" value="H2O2_YaaD"/>
    <property type="match status" value="1"/>
</dbReference>
<dbReference type="NCBIfam" id="NF002543">
    <property type="entry name" value="PRK02101.1-4"/>
    <property type="match status" value="1"/>
</dbReference>
<accession>A0A7H8V0N5</accession>
<dbReference type="PANTHER" id="PTHR30283:SF4">
    <property type="entry name" value="PEROXIDE STRESS RESISTANCE PROTEIN YAAA"/>
    <property type="match status" value="1"/>
</dbReference>
<reference evidence="2 3" key="1">
    <citation type="submission" date="2019-06" db="EMBL/GenBank/DDBJ databases">
        <title>The organization of the Streptococcus sanguinis genomes.</title>
        <authorList>
            <person name="Wang H.Y."/>
            <person name="Chen Y.Y.M."/>
            <person name="Wu C.H."/>
        </authorList>
    </citation>
    <scope>NUCLEOTIDE SEQUENCE [LARGE SCALE GENOMIC DNA]</scope>
    <source>
        <strain evidence="2 3">CGMH058</strain>
    </source>
</reference>
<dbReference type="AlphaFoldDB" id="A0A7H8V0N5"/>
<dbReference type="PANTHER" id="PTHR30283">
    <property type="entry name" value="PEROXIDE STRESS RESPONSE PROTEIN YAAA"/>
    <property type="match status" value="1"/>
</dbReference>
<dbReference type="InterPro" id="IPR005583">
    <property type="entry name" value="YaaA"/>
</dbReference>
<dbReference type="RefSeq" id="WP_176798791.1">
    <property type="nucleotide sequence ID" value="NZ_CP040798.1"/>
</dbReference>
<dbReference type="Proteomes" id="UP000509535">
    <property type="component" value="Chromosome"/>
</dbReference>
<dbReference type="GO" id="GO:0005829">
    <property type="term" value="C:cytosol"/>
    <property type="evidence" value="ECO:0007669"/>
    <property type="project" value="TreeGrafter"/>
</dbReference>
<evidence type="ECO:0000313" key="3">
    <source>
        <dbReference type="Proteomes" id="UP000509535"/>
    </source>
</evidence>
<evidence type="ECO:0000256" key="1">
    <source>
        <dbReference type="HAMAP-Rule" id="MF_00652"/>
    </source>
</evidence>
<gene>
    <name evidence="2" type="primary">yaaA</name>
    <name evidence="2" type="ORF">FDP16_05045</name>
</gene>
<proteinExistence type="inferred from homology"/>
<name>A0A7H8V0N5_STRSA</name>